<comment type="caution">
    <text evidence="2">The sequence shown here is derived from an EMBL/GenBank/DDBJ whole genome shotgun (WGS) entry which is preliminary data.</text>
</comment>
<keyword evidence="1" id="KW-0732">Signal</keyword>
<gene>
    <name evidence="2" type="ORF">PSTG_15881</name>
</gene>
<accession>A0A0L0UV88</accession>
<feature type="chain" id="PRO_5005548643" description="Secreted protein" evidence="1">
    <location>
        <begin position="21"/>
        <end position="92"/>
    </location>
</feature>
<dbReference type="Proteomes" id="UP000054564">
    <property type="component" value="Unassembled WGS sequence"/>
</dbReference>
<proteinExistence type="predicted"/>
<sequence length="92" mass="10457">MNLSTSVTVLLISITGLVYGSEFDDWCGLHFGYVHKPWALCGRAKYPNDDPKQGIWNWDLQPQDVNLCTSTRAQFHFAVPDGQMIESRKRPS</sequence>
<evidence type="ECO:0000256" key="1">
    <source>
        <dbReference type="SAM" id="SignalP"/>
    </source>
</evidence>
<keyword evidence="3" id="KW-1185">Reference proteome</keyword>
<organism evidence="2 3">
    <name type="scientific">Puccinia striiformis f. sp. tritici PST-78</name>
    <dbReference type="NCBI Taxonomy" id="1165861"/>
    <lineage>
        <taxon>Eukaryota</taxon>
        <taxon>Fungi</taxon>
        <taxon>Dikarya</taxon>
        <taxon>Basidiomycota</taxon>
        <taxon>Pucciniomycotina</taxon>
        <taxon>Pucciniomycetes</taxon>
        <taxon>Pucciniales</taxon>
        <taxon>Pucciniaceae</taxon>
        <taxon>Puccinia</taxon>
    </lineage>
</organism>
<dbReference type="OrthoDB" id="2507933at2759"/>
<feature type="signal peptide" evidence="1">
    <location>
        <begin position="1"/>
        <end position="20"/>
    </location>
</feature>
<evidence type="ECO:0008006" key="4">
    <source>
        <dbReference type="Google" id="ProtNLM"/>
    </source>
</evidence>
<protein>
    <recommendedName>
        <fullName evidence="4">Secreted protein</fullName>
    </recommendedName>
</protein>
<name>A0A0L0UV88_9BASI</name>
<evidence type="ECO:0000313" key="2">
    <source>
        <dbReference type="EMBL" id="KNE90669.1"/>
    </source>
</evidence>
<evidence type="ECO:0000313" key="3">
    <source>
        <dbReference type="Proteomes" id="UP000054564"/>
    </source>
</evidence>
<dbReference type="EMBL" id="AJIL01000243">
    <property type="protein sequence ID" value="KNE90669.1"/>
    <property type="molecule type" value="Genomic_DNA"/>
</dbReference>
<dbReference type="AlphaFoldDB" id="A0A0L0UV88"/>
<reference evidence="3" key="1">
    <citation type="submission" date="2014-03" db="EMBL/GenBank/DDBJ databases">
        <title>The Genome Sequence of Puccinia striiformis f. sp. tritici PST-78.</title>
        <authorList>
            <consortium name="The Broad Institute Genome Sequencing Platform"/>
            <person name="Cuomo C."/>
            <person name="Hulbert S."/>
            <person name="Chen X."/>
            <person name="Walker B."/>
            <person name="Young S.K."/>
            <person name="Zeng Q."/>
            <person name="Gargeya S."/>
            <person name="Fitzgerald M."/>
            <person name="Haas B."/>
            <person name="Abouelleil A."/>
            <person name="Alvarado L."/>
            <person name="Arachchi H.M."/>
            <person name="Berlin A.M."/>
            <person name="Chapman S.B."/>
            <person name="Goldberg J."/>
            <person name="Griggs A."/>
            <person name="Gujja S."/>
            <person name="Hansen M."/>
            <person name="Howarth C."/>
            <person name="Imamovic A."/>
            <person name="Larimer J."/>
            <person name="McCowan C."/>
            <person name="Montmayeur A."/>
            <person name="Murphy C."/>
            <person name="Neiman D."/>
            <person name="Pearson M."/>
            <person name="Priest M."/>
            <person name="Roberts A."/>
            <person name="Saif S."/>
            <person name="Shea T."/>
            <person name="Sisk P."/>
            <person name="Sykes S."/>
            <person name="Wortman J."/>
            <person name="Nusbaum C."/>
            <person name="Birren B."/>
        </authorList>
    </citation>
    <scope>NUCLEOTIDE SEQUENCE [LARGE SCALE GENOMIC DNA]</scope>
    <source>
        <strain evidence="3">race PST-78</strain>
    </source>
</reference>